<evidence type="ECO:0000313" key="2">
    <source>
        <dbReference type="EMBL" id="CAA2626116.1"/>
    </source>
</evidence>
<dbReference type="EMBL" id="LR743596">
    <property type="protein sequence ID" value="CAA2626116.1"/>
    <property type="molecule type" value="Genomic_DNA"/>
</dbReference>
<dbReference type="EMBL" id="LR746272">
    <property type="protein sequence ID" value="CAA7402180.1"/>
    <property type="molecule type" value="Genomic_DNA"/>
</dbReference>
<keyword evidence="4" id="KW-1185">Reference proteome</keyword>
<evidence type="ECO:0000256" key="1">
    <source>
        <dbReference type="SAM" id="Phobius"/>
    </source>
</evidence>
<evidence type="ECO:0000313" key="3">
    <source>
        <dbReference type="EMBL" id="CAA7402180.1"/>
    </source>
</evidence>
<dbReference type="PANTHER" id="PTHR47269:SF1">
    <property type="entry name" value="PEPTIDYL-PROLYL CIS-TRANS ISOMERASE CYP21-4"/>
    <property type="match status" value="1"/>
</dbReference>
<proteinExistence type="predicted"/>
<name>A0A7I8J7P6_SPIIN</name>
<gene>
    <name evidence="2" type="ORF">SI7747_09011831</name>
    <name evidence="3" type="ORF">SI8410_09012858</name>
</gene>
<keyword evidence="1" id="KW-1133">Transmembrane helix</keyword>
<organism evidence="2">
    <name type="scientific">Spirodela intermedia</name>
    <name type="common">Intermediate duckweed</name>
    <dbReference type="NCBI Taxonomy" id="51605"/>
    <lineage>
        <taxon>Eukaryota</taxon>
        <taxon>Viridiplantae</taxon>
        <taxon>Streptophyta</taxon>
        <taxon>Embryophyta</taxon>
        <taxon>Tracheophyta</taxon>
        <taxon>Spermatophyta</taxon>
        <taxon>Magnoliopsida</taxon>
        <taxon>Liliopsida</taxon>
        <taxon>Araceae</taxon>
        <taxon>Lemnoideae</taxon>
        <taxon>Spirodela</taxon>
    </lineage>
</organism>
<dbReference type="PANTHER" id="PTHR47269">
    <property type="entry name" value="PEPTIDYL-PROLYL CIS-TRANS ISOMERASE CYP21-4"/>
    <property type="match status" value="1"/>
</dbReference>
<accession>A0A7I8J7P6</accession>
<keyword evidence="1" id="KW-0472">Membrane</keyword>
<reference evidence="2" key="1">
    <citation type="submission" date="2019-12" db="EMBL/GenBank/DDBJ databases">
        <authorList>
            <person name="Scholz U."/>
            <person name="Mascher M."/>
            <person name="Fiebig A."/>
        </authorList>
    </citation>
    <scope>NUCLEOTIDE SEQUENCE</scope>
</reference>
<keyword evidence="1" id="KW-0812">Transmembrane</keyword>
<protein>
    <submittedName>
        <fullName evidence="2">Uncharacterized protein</fullName>
    </submittedName>
</protein>
<sequence length="51" mass="5806">MARIKPQALLIQSKKKKGPARISLRSIITVVLLIIAVSFSLYASYKYWKRG</sequence>
<evidence type="ECO:0000313" key="4">
    <source>
        <dbReference type="Proteomes" id="UP000663760"/>
    </source>
</evidence>
<dbReference type="AlphaFoldDB" id="A0A7I8J7P6"/>
<feature type="transmembrane region" description="Helical" evidence="1">
    <location>
        <begin position="22"/>
        <end position="45"/>
    </location>
</feature>
<dbReference type="Proteomes" id="UP000663760">
    <property type="component" value="Chromosome 9"/>
</dbReference>
<dbReference type="OrthoDB" id="271386at2759"/>